<comment type="pathway">
    <text evidence="2">Cofactor biosynthesis; ubiquinone biosynthesis.</text>
</comment>
<keyword evidence="4" id="KW-0285">Flavoprotein</keyword>
<dbReference type="NCBIfam" id="TIGR01988">
    <property type="entry name" value="Ubi-OHases"/>
    <property type="match status" value="1"/>
</dbReference>
<evidence type="ECO:0000256" key="7">
    <source>
        <dbReference type="ARBA" id="ARBA00023033"/>
    </source>
</evidence>
<evidence type="ECO:0000313" key="9">
    <source>
        <dbReference type="EMBL" id="BBD77915.1"/>
    </source>
</evidence>
<dbReference type="Pfam" id="PF01494">
    <property type="entry name" value="FAD_binding_3"/>
    <property type="match status" value="1"/>
</dbReference>
<organism evidence="9 10">
    <name type="scientific">Hydrogenophilus thermoluteolus</name>
    <name type="common">Pseudomonas hydrogenothermophila</name>
    <dbReference type="NCBI Taxonomy" id="297"/>
    <lineage>
        <taxon>Bacteria</taxon>
        <taxon>Pseudomonadati</taxon>
        <taxon>Pseudomonadota</taxon>
        <taxon>Hydrogenophilia</taxon>
        <taxon>Hydrogenophilales</taxon>
        <taxon>Hydrogenophilaceae</taxon>
        <taxon>Hydrogenophilus</taxon>
    </lineage>
</organism>
<reference evidence="9 10" key="1">
    <citation type="submission" date="2018-04" db="EMBL/GenBank/DDBJ databases">
        <title>Complete genome sequence of Hydrogenophilus thermoluteolus TH-1.</title>
        <authorList>
            <person name="Arai H."/>
        </authorList>
    </citation>
    <scope>NUCLEOTIDE SEQUENCE [LARGE SCALE GENOMIC DNA]</scope>
    <source>
        <strain evidence="9 10">TH-1</strain>
    </source>
</reference>
<dbReference type="InterPro" id="IPR051205">
    <property type="entry name" value="UbiH/COQ6_monooxygenase"/>
</dbReference>
<evidence type="ECO:0000256" key="4">
    <source>
        <dbReference type="ARBA" id="ARBA00022630"/>
    </source>
</evidence>
<dbReference type="AlphaFoldDB" id="A0A2Z6E081"/>
<evidence type="ECO:0000259" key="8">
    <source>
        <dbReference type="Pfam" id="PF01494"/>
    </source>
</evidence>
<evidence type="ECO:0000256" key="6">
    <source>
        <dbReference type="ARBA" id="ARBA00023002"/>
    </source>
</evidence>
<dbReference type="NCBIfam" id="NF006593">
    <property type="entry name" value="PRK09126.1"/>
    <property type="match status" value="1"/>
</dbReference>
<dbReference type="OrthoDB" id="9769565at2"/>
<keyword evidence="7" id="KW-0503">Monooxygenase</keyword>
<comment type="similarity">
    <text evidence="3">Belongs to the UbiH/COQ6 family.</text>
</comment>
<dbReference type="Gene3D" id="3.50.50.60">
    <property type="entry name" value="FAD/NAD(P)-binding domain"/>
    <property type="match status" value="2"/>
</dbReference>
<evidence type="ECO:0000313" key="10">
    <source>
        <dbReference type="Proteomes" id="UP000262004"/>
    </source>
</evidence>
<dbReference type="GO" id="GO:0016705">
    <property type="term" value="F:oxidoreductase activity, acting on paired donors, with incorporation or reduction of molecular oxygen"/>
    <property type="evidence" value="ECO:0007669"/>
    <property type="project" value="InterPro"/>
</dbReference>
<dbReference type="InterPro" id="IPR002938">
    <property type="entry name" value="FAD-bd"/>
</dbReference>
<dbReference type="PANTHER" id="PTHR43876">
    <property type="entry name" value="UBIQUINONE BIOSYNTHESIS MONOOXYGENASE COQ6, MITOCHONDRIAL"/>
    <property type="match status" value="1"/>
</dbReference>
<dbReference type="PANTHER" id="PTHR43876:SF25">
    <property type="entry name" value="MONOOXYGENASE NMA2164"/>
    <property type="match status" value="1"/>
</dbReference>
<dbReference type="EMBL" id="AP018558">
    <property type="protein sequence ID" value="BBD77915.1"/>
    <property type="molecule type" value="Genomic_DNA"/>
</dbReference>
<comment type="cofactor">
    <cofactor evidence="1">
        <name>FAD</name>
        <dbReference type="ChEBI" id="CHEBI:57692"/>
    </cofactor>
</comment>
<dbReference type="GO" id="GO:0004497">
    <property type="term" value="F:monooxygenase activity"/>
    <property type="evidence" value="ECO:0007669"/>
    <property type="project" value="UniProtKB-KW"/>
</dbReference>
<accession>A0A2Z6E081</accession>
<keyword evidence="5" id="KW-0274">FAD</keyword>
<name>A0A2Z6E081_HYDTE</name>
<feature type="domain" description="FAD-binding" evidence="8">
    <location>
        <begin position="4"/>
        <end position="347"/>
    </location>
</feature>
<proteinExistence type="inferred from homology"/>
<protein>
    <recommendedName>
        <fullName evidence="8">FAD-binding domain-containing protein</fullName>
    </recommendedName>
</protein>
<dbReference type="GO" id="GO:0006744">
    <property type="term" value="P:ubiquinone biosynthetic process"/>
    <property type="evidence" value="ECO:0007669"/>
    <property type="project" value="UniProtKB-UniPathway"/>
</dbReference>
<evidence type="ECO:0000256" key="1">
    <source>
        <dbReference type="ARBA" id="ARBA00001974"/>
    </source>
</evidence>
<dbReference type="UniPathway" id="UPA00232"/>
<dbReference type="InterPro" id="IPR036188">
    <property type="entry name" value="FAD/NAD-bd_sf"/>
</dbReference>
<gene>
    <name evidence="9" type="ORF">HPTL_1655</name>
</gene>
<sequence>MNQYDIAVVGAGPAGLAFALAAAPLGLRVALFDQQPEAQLADPAPDGREIALTYASRATLERLGVWSHIPEAEVSPLKDAQVFDGPSLLALRFRAADAGTDAIGLLVPNHWIRRALYETVTERGAATLITGARVASVVRGDREVSLTLEDGRTFRASLLVAADTRFSRVRAQVGIGASRLDFQRTMMLVRMTHDAPHGHVAWEWFGYGGQTLALLPLNHNVSGIVVTMAHAEIARLMALSDAALADELTRRFDGRLGRMTVVSERFAYPLVAVYAHDFVARRVALIGDAAVGMHPVTAHGFNFGLASAVRLTEALASALAAGAPLHAQRHLLTYERTHRRATWPLYQATNLVATLYTRDAFPARVARRAALTAAAWFRPFQQAVLKQVVAQ</sequence>
<dbReference type="SUPFAM" id="SSF51905">
    <property type="entry name" value="FAD/NAD(P)-binding domain"/>
    <property type="match status" value="1"/>
</dbReference>
<keyword evidence="6" id="KW-0560">Oxidoreductase</keyword>
<evidence type="ECO:0000256" key="5">
    <source>
        <dbReference type="ARBA" id="ARBA00022827"/>
    </source>
</evidence>
<dbReference type="InterPro" id="IPR010971">
    <property type="entry name" value="UbiH/COQ6"/>
</dbReference>
<dbReference type="PRINTS" id="PR00420">
    <property type="entry name" value="RNGMNOXGNASE"/>
</dbReference>
<dbReference type="Proteomes" id="UP000262004">
    <property type="component" value="Chromosome"/>
</dbReference>
<dbReference type="KEGG" id="htl:HPTL_1655"/>
<dbReference type="GO" id="GO:0071949">
    <property type="term" value="F:FAD binding"/>
    <property type="evidence" value="ECO:0007669"/>
    <property type="project" value="InterPro"/>
</dbReference>
<evidence type="ECO:0000256" key="3">
    <source>
        <dbReference type="ARBA" id="ARBA00005349"/>
    </source>
</evidence>
<evidence type="ECO:0000256" key="2">
    <source>
        <dbReference type="ARBA" id="ARBA00004749"/>
    </source>
</evidence>
<dbReference type="RefSeq" id="WP_119335605.1">
    <property type="nucleotide sequence ID" value="NZ_AP018558.1"/>
</dbReference>
<keyword evidence="10" id="KW-1185">Reference proteome</keyword>